<dbReference type="InterPro" id="IPR051423">
    <property type="entry name" value="CD225/Dispanin"/>
</dbReference>
<evidence type="ECO:0000256" key="1">
    <source>
        <dbReference type="ARBA" id="ARBA00004370"/>
    </source>
</evidence>
<dbReference type="PANTHER" id="PTHR14948">
    <property type="entry name" value="NG5"/>
    <property type="match status" value="1"/>
</dbReference>
<protein>
    <submittedName>
        <fullName evidence="9">Proline-rich transmembrane protein 1-like</fullName>
    </submittedName>
</protein>
<evidence type="ECO:0000313" key="9">
    <source>
        <dbReference type="RefSeq" id="XP_022290112.1"/>
    </source>
</evidence>
<evidence type="ECO:0000256" key="2">
    <source>
        <dbReference type="ARBA" id="ARBA00006843"/>
    </source>
</evidence>
<accession>A0A8B8AF45</accession>
<evidence type="ECO:0000256" key="4">
    <source>
        <dbReference type="ARBA" id="ARBA00022989"/>
    </source>
</evidence>
<dbReference type="AlphaFoldDB" id="A0A8B8AF45"/>
<dbReference type="Proteomes" id="UP000694844">
    <property type="component" value="Chromosome 6"/>
</dbReference>
<name>A0A8B8AF45_CRAVI</name>
<dbReference type="PANTHER" id="PTHR14948:SF25">
    <property type="entry name" value="DUF4190 DOMAIN-CONTAINING PROTEIN"/>
    <property type="match status" value="1"/>
</dbReference>
<dbReference type="Pfam" id="PF04505">
    <property type="entry name" value="CD225"/>
    <property type="match status" value="1"/>
</dbReference>
<evidence type="ECO:0000313" key="8">
    <source>
        <dbReference type="Proteomes" id="UP000694844"/>
    </source>
</evidence>
<evidence type="ECO:0000256" key="7">
    <source>
        <dbReference type="SAM" id="Phobius"/>
    </source>
</evidence>
<keyword evidence="8" id="KW-1185">Reference proteome</keyword>
<dbReference type="GeneID" id="111101800"/>
<gene>
    <name evidence="9" type="primary">LOC111101800</name>
</gene>
<keyword evidence="3 7" id="KW-0812">Transmembrane</keyword>
<dbReference type="RefSeq" id="XP_022290112.1">
    <property type="nucleotide sequence ID" value="XM_022434404.1"/>
</dbReference>
<dbReference type="OrthoDB" id="10038436at2759"/>
<keyword evidence="5 7" id="KW-0472">Membrane</keyword>
<dbReference type="KEGG" id="cvn:111101800"/>
<feature type="transmembrane region" description="Helical" evidence="7">
    <location>
        <begin position="76"/>
        <end position="96"/>
    </location>
</feature>
<evidence type="ECO:0000256" key="3">
    <source>
        <dbReference type="ARBA" id="ARBA00022692"/>
    </source>
</evidence>
<feature type="compositionally biased region" description="Polar residues" evidence="6">
    <location>
        <begin position="16"/>
        <end position="40"/>
    </location>
</feature>
<organism evidence="8 9">
    <name type="scientific">Crassostrea virginica</name>
    <name type="common">Eastern oyster</name>
    <dbReference type="NCBI Taxonomy" id="6565"/>
    <lineage>
        <taxon>Eukaryota</taxon>
        <taxon>Metazoa</taxon>
        <taxon>Spiralia</taxon>
        <taxon>Lophotrochozoa</taxon>
        <taxon>Mollusca</taxon>
        <taxon>Bivalvia</taxon>
        <taxon>Autobranchia</taxon>
        <taxon>Pteriomorphia</taxon>
        <taxon>Ostreida</taxon>
        <taxon>Ostreoidea</taxon>
        <taxon>Ostreidae</taxon>
        <taxon>Crassostrea</taxon>
    </lineage>
</organism>
<sequence length="150" mass="16323">MSPENKLPPPPAYSQVAHSSGYEQSNFNQGKQFNQYPSQNLQPPDGAQLGGVIDHTAVPVVTQPGPATFVIQHKDWMCAAIFACLCCFWPTGLAAIRYADRANSAAAAGNIEATRRYSTTARNFVIASVVLGVICIPLIVLERLNRSRYE</sequence>
<dbReference type="InterPro" id="IPR007593">
    <property type="entry name" value="CD225/Dispanin_fam"/>
</dbReference>
<dbReference type="GO" id="GO:0016020">
    <property type="term" value="C:membrane"/>
    <property type="evidence" value="ECO:0007669"/>
    <property type="project" value="UniProtKB-SubCell"/>
</dbReference>
<proteinExistence type="inferred from homology"/>
<feature type="transmembrane region" description="Helical" evidence="7">
    <location>
        <begin position="124"/>
        <end position="141"/>
    </location>
</feature>
<feature type="region of interest" description="Disordered" evidence="6">
    <location>
        <begin position="1"/>
        <end position="40"/>
    </location>
</feature>
<feature type="compositionally biased region" description="Pro residues" evidence="6">
    <location>
        <begin position="1"/>
        <end position="12"/>
    </location>
</feature>
<evidence type="ECO:0000256" key="6">
    <source>
        <dbReference type="SAM" id="MobiDB-lite"/>
    </source>
</evidence>
<keyword evidence="4 7" id="KW-1133">Transmembrane helix</keyword>
<evidence type="ECO:0000256" key="5">
    <source>
        <dbReference type="ARBA" id="ARBA00023136"/>
    </source>
</evidence>
<comment type="subcellular location">
    <subcellularLocation>
        <location evidence="1">Membrane</location>
    </subcellularLocation>
</comment>
<reference evidence="9" key="1">
    <citation type="submission" date="2025-08" db="UniProtKB">
        <authorList>
            <consortium name="RefSeq"/>
        </authorList>
    </citation>
    <scope>IDENTIFICATION</scope>
    <source>
        <tissue evidence="9">Whole sample</tissue>
    </source>
</reference>
<comment type="similarity">
    <text evidence="2">Belongs to the CD225/Dispanin family.</text>
</comment>